<evidence type="ECO:0000313" key="1">
    <source>
        <dbReference type="EMBL" id="MBT9310769.1"/>
    </source>
</evidence>
<accession>A0ABS5XZV9</accession>
<dbReference type="RefSeq" id="WP_246559563.1">
    <property type="nucleotide sequence ID" value="NZ_JADOER010000002.1"/>
</dbReference>
<protein>
    <submittedName>
        <fullName evidence="1">DUF1802 family protein</fullName>
    </submittedName>
</protein>
<organism evidence="1 2">
    <name type="scientific">Leptothoe kymatousa TAU-MAC 1615</name>
    <dbReference type="NCBI Taxonomy" id="2364775"/>
    <lineage>
        <taxon>Bacteria</taxon>
        <taxon>Bacillati</taxon>
        <taxon>Cyanobacteriota</taxon>
        <taxon>Cyanophyceae</taxon>
        <taxon>Nodosilineales</taxon>
        <taxon>Cymatolegaceae</taxon>
        <taxon>Leptothoe</taxon>
        <taxon>Leptothoe kymatousa</taxon>
    </lineage>
</organism>
<evidence type="ECO:0000313" key="2">
    <source>
        <dbReference type="Proteomes" id="UP001196661"/>
    </source>
</evidence>
<dbReference type="InterPro" id="IPR014923">
    <property type="entry name" value="DUF1802"/>
</dbReference>
<sequence length="192" mass="22227">MLLSQALKEWSVAVDALMQGQTILLLRKGGIREVGKQFQVPHRHVWLYPTYEHQKNHLLKSDWAERVTPVAPGWHPNQVTLQAWAEVVHVWTVDTLDAVNALLPFHIWNDQFVAERFRWQPTQPLHLLLLRTYRLMAPISMDWQSSYGGCRSWLTLENALETMPSTPVLDDSMFTQAVQQIQRQLPDISLGL</sequence>
<dbReference type="InterPro" id="IPR008307">
    <property type="entry name" value="UCP018957"/>
</dbReference>
<dbReference type="PIRSF" id="PIRSF018957">
    <property type="entry name" value="UCP018957"/>
    <property type="match status" value="1"/>
</dbReference>
<dbReference type="Proteomes" id="UP001196661">
    <property type="component" value="Unassembled WGS sequence"/>
</dbReference>
<dbReference type="Pfam" id="PF08819">
    <property type="entry name" value="DUF1802"/>
    <property type="match status" value="1"/>
</dbReference>
<dbReference type="EMBL" id="JADOER010000002">
    <property type="protein sequence ID" value="MBT9310769.1"/>
    <property type="molecule type" value="Genomic_DNA"/>
</dbReference>
<proteinExistence type="predicted"/>
<reference evidence="1 2" key="1">
    <citation type="journal article" date="2021" name="Mar. Drugs">
        <title>Genome Reduction and Secondary Metabolism of the Marine Sponge-Associated Cyanobacterium Leptothoe.</title>
        <authorList>
            <person name="Konstantinou D."/>
            <person name="Popin R.V."/>
            <person name="Fewer D.P."/>
            <person name="Sivonen K."/>
            <person name="Gkelis S."/>
        </authorList>
    </citation>
    <scope>NUCLEOTIDE SEQUENCE [LARGE SCALE GENOMIC DNA]</scope>
    <source>
        <strain evidence="1 2">TAU-MAC 1615</strain>
    </source>
</reference>
<gene>
    <name evidence="1" type="ORF">IXB28_00995</name>
</gene>
<name>A0ABS5XZV9_9CYAN</name>
<comment type="caution">
    <text evidence="1">The sequence shown here is derived from an EMBL/GenBank/DDBJ whole genome shotgun (WGS) entry which is preliminary data.</text>
</comment>
<keyword evidence="2" id="KW-1185">Reference proteome</keyword>